<dbReference type="Proteomes" id="UP000499080">
    <property type="component" value="Unassembled WGS sequence"/>
</dbReference>
<keyword evidence="2" id="KW-1185">Reference proteome</keyword>
<gene>
    <name evidence="1" type="ORF">AVEN_261962_1</name>
</gene>
<reference evidence="1 2" key="1">
    <citation type="journal article" date="2019" name="Sci. Rep.">
        <title>Orb-weaving spider Araneus ventricosus genome elucidates the spidroin gene catalogue.</title>
        <authorList>
            <person name="Kono N."/>
            <person name="Nakamura H."/>
            <person name="Ohtoshi R."/>
            <person name="Moran D.A.P."/>
            <person name="Shinohara A."/>
            <person name="Yoshida Y."/>
            <person name="Fujiwara M."/>
            <person name="Mori M."/>
            <person name="Tomita M."/>
            <person name="Arakawa K."/>
        </authorList>
    </citation>
    <scope>NUCLEOTIDE SEQUENCE [LARGE SCALE GENOMIC DNA]</scope>
</reference>
<name>A0A4Y2ENK0_ARAVE</name>
<dbReference type="AlphaFoldDB" id="A0A4Y2ENK0"/>
<proteinExistence type="predicted"/>
<comment type="caution">
    <text evidence="1">The sequence shown here is derived from an EMBL/GenBank/DDBJ whole genome shotgun (WGS) entry which is preliminary data.</text>
</comment>
<evidence type="ECO:0000313" key="1">
    <source>
        <dbReference type="EMBL" id="GBM30873.1"/>
    </source>
</evidence>
<protein>
    <submittedName>
        <fullName evidence="1">Uncharacterized protein</fullName>
    </submittedName>
</protein>
<sequence length="113" mass="13535">MLCDENKNSFTKNKNFRSTRLEECWRKSPVFSRVKSPIFSNNEKGSVSRNEINRWSKPQNLQTYVWQQDFSATLSCHLLRKVLKWLLRFRGKYGLAFSSDPRFQKLHEDLDMD</sequence>
<organism evidence="1 2">
    <name type="scientific">Araneus ventricosus</name>
    <name type="common">Orbweaver spider</name>
    <name type="synonym">Epeira ventricosa</name>
    <dbReference type="NCBI Taxonomy" id="182803"/>
    <lineage>
        <taxon>Eukaryota</taxon>
        <taxon>Metazoa</taxon>
        <taxon>Ecdysozoa</taxon>
        <taxon>Arthropoda</taxon>
        <taxon>Chelicerata</taxon>
        <taxon>Arachnida</taxon>
        <taxon>Araneae</taxon>
        <taxon>Araneomorphae</taxon>
        <taxon>Entelegynae</taxon>
        <taxon>Araneoidea</taxon>
        <taxon>Araneidae</taxon>
        <taxon>Araneus</taxon>
    </lineage>
</organism>
<dbReference type="EMBL" id="BGPR01000670">
    <property type="protein sequence ID" value="GBM30873.1"/>
    <property type="molecule type" value="Genomic_DNA"/>
</dbReference>
<accession>A0A4Y2ENK0</accession>
<evidence type="ECO:0000313" key="2">
    <source>
        <dbReference type="Proteomes" id="UP000499080"/>
    </source>
</evidence>